<accession>G5J2M0</accession>
<evidence type="ECO:0000259" key="10">
    <source>
        <dbReference type="Pfam" id="PF14748"/>
    </source>
</evidence>
<keyword evidence="2 5" id="KW-0521">NADP</keyword>
<feature type="binding site" evidence="7">
    <location>
        <begin position="58"/>
        <end position="61"/>
    </location>
    <ligand>
        <name>NADP(+)</name>
        <dbReference type="ChEBI" id="CHEBI:58349"/>
    </ligand>
</feature>
<gene>
    <name evidence="5" type="primary">proC</name>
    <name evidence="11" type="ORF">CWATWH0003_1754</name>
</gene>
<dbReference type="EC" id="1.5.1.2" evidence="5 6"/>
<dbReference type="PANTHER" id="PTHR11645">
    <property type="entry name" value="PYRROLINE-5-CARBOXYLATE REDUCTASE"/>
    <property type="match status" value="1"/>
</dbReference>
<evidence type="ECO:0000256" key="6">
    <source>
        <dbReference type="NCBIfam" id="TIGR00112"/>
    </source>
</evidence>
<dbReference type="PATRIC" id="fig|423471.3.peg.1641"/>
<evidence type="ECO:0000313" key="11">
    <source>
        <dbReference type="EMBL" id="EHJ13573.1"/>
    </source>
</evidence>
<keyword evidence="5 8" id="KW-0028">Amino-acid biosynthesis</keyword>
<sequence length="256" mass="26850">MAEAILTRLLESQLYQANTLLVSEPQTSRREFLAQTYGVNVTDSNQETLQATEALLLAIKPQILDKVISQLTLDGVENYPLVLSILAGTPLSRLETAFENFPVIRVMPNTPATVGVGMTAIAAGTRVKPSHLTLATSLFEAVGEVVEVPESLMDGVTGLSGSGPAFVALMIEALSDGGVASGLPRAIANKLAIQTVLGTATLVKDTGLHPGQLKDQVTSPGGTTIAGVAKLEEKGFRSAVIEAVKAAYRRSQDLGK</sequence>
<feature type="domain" description="Pyrroline-5-carboxylate reductase dimerisation" evidence="10">
    <location>
        <begin position="150"/>
        <end position="254"/>
    </location>
</feature>
<dbReference type="SUPFAM" id="SSF51735">
    <property type="entry name" value="NAD(P)-binding Rossmann-fold domains"/>
    <property type="match status" value="1"/>
</dbReference>
<comment type="similarity">
    <text evidence="1 5 8">Belongs to the pyrroline-5-carboxylate reductase family.</text>
</comment>
<dbReference type="EMBL" id="AESD01000263">
    <property type="protein sequence ID" value="EHJ13573.1"/>
    <property type="molecule type" value="Genomic_DNA"/>
</dbReference>
<proteinExistence type="inferred from homology"/>
<reference evidence="11 12" key="1">
    <citation type="journal article" date="2011" name="Front. Microbiol.">
        <title>Two Strains of Crocosphaera watsonii with Highly Conserved Genomes are Distinguished by Strain-Specific Features.</title>
        <authorList>
            <person name="Bench S.R."/>
            <person name="Ilikchyan I.N."/>
            <person name="Tripp H.J."/>
            <person name="Zehr J.P."/>
        </authorList>
    </citation>
    <scope>NUCLEOTIDE SEQUENCE [LARGE SCALE GENOMIC DNA]</scope>
    <source>
        <strain evidence="11 12">WH 0003</strain>
    </source>
</reference>
<evidence type="ECO:0000259" key="9">
    <source>
        <dbReference type="Pfam" id="PF03807"/>
    </source>
</evidence>
<feature type="binding site" evidence="7">
    <location>
        <position position="45"/>
    </location>
    <ligand>
        <name>NADPH</name>
        <dbReference type="ChEBI" id="CHEBI:57783"/>
    </ligand>
</feature>
<dbReference type="Gene3D" id="1.10.3730.10">
    <property type="entry name" value="ProC C-terminal domain-like"/>
    <property type="match status" value="1"/>
</dbReference>
<dbReference type="InterPro" id="IPR036291">
    <property type="entry name" value="NAD(P)-bd_dom_sf"/>
</dbReference>
<organism evidence="11 12">
    <name type="scientific">Crocosphaera watsonii WH 0003</name>
    <dbReference type="NCBI Taxonomy" id="423471"/>
    <lineage>
        <taxon>Bacteria</taxon>
        <taxon>Bacillati</taxon>
        <taxon>Cyanobacteriota</taxon>
        <taxon>Cyanophyceae</taxon>
        <taxon>Oscillatoriophycideae</taxon>
        <taxon>Chroococcales</taxon>
        <taxon>Aphanothecaceae</taxon>
        <taxon>Crocosphaera</taxon>
    </lineage>
</organism>
<dbReference type="PANTHER" id="PTHR11645:SF0">
    <property type="entry name" value="PYRROLINE-5-CARBOXYLATE REDUCTASE 3"/>
    <property type="match status" value="1"/>
</dbReference>
<dbReference type="Gene3D" id="3.40.50.720">
    <property type="entry name" value="NAD(P)-binding Rossmann-like Domain"/>
    <property type="match status" value="1"/>
</dbReference>
<protein>
    <recommendedName>
        <fullName evidence="5 6">Pyrroline-5-carboxylate reductase</fullName>
        <shortName evidence="5">P5C reductase</shortName>
        <shortName evidence="5">P5CR</shortName>
        <ecNumber evidence="5 6">1.5.1.2</ecNumber>
    </recommendedName>
    <alternativeName>
        <fullName evidence="5">PCA reductase</fullName>
    </alternativeName>
</protein>
<dbReference type="SUPFAM" id="SSF48179">
    <property type="entry name" value="6-phosphogluconate dehydrogenase C-terminal domain-like"/>
    <property type="match status" value="1"/>
</dbReference>
<keyword evidence="5 8" id="KW-0641">Proline biosynthesis</keyword>
<dbReference type="Proteomes" id="UP000003477">
    <property type="component" value="Unassembled WGS sequence"/>
</dbReference>
<evidence type="ECO:0000256" key="5">
    <source>
        <dbReference type="HAMAP-Rule" id="MF_01925"/>
    </source>
</evidence>
<evidence type="ECO:0000256" key="8">
    <source>
        <dbReference type="RuleBase" id="RU003903"/>
    </source>
</evidence>
<dbReference type="GO" id="GO:0005737">
    <property type="term" value="C:cytoplasm"/>
    <property type="evidence" value="ECO:0007669"/>
    <property type="project" value="UniProtKB-SubCell"/>
</dbReference>
<feature type="domain" description="Pyrroline-5-carboxylate reductase catalytic N-terminal" evidence="9">
    <location>
        <begin position="1"/>
        <end position="88"/>
    </location>
</feature>
<keyword evidence="3 5" id="KW-0560">Oxidoreductase</keyword>
<comment type="caution">
    <text evidence="11">The sequence shown here is derived from an EMBL/GenBank/DDBJ whole genome shotgun (WGS) entry which is preliminary data.</text>
</comment>
<dbReference type="PIRSF" id="PIRSF000193">
    <property type="entry name" value="Pyrrol-5-carb_rd"/>
    <property type="match status" value="1"/>
</dbReference>
<evidence type="ECO:0000256" key="7">
    <source>
        <dbReference type="PIRSR" id="PIRSR000193-1"/>
    </source>
</evidence>
<comment type="pathway">
    <text evidence="5 8">Amino-acid biosynthesis; L-proline biosynthesis; L-proline from L-glutamate 5-semialdehyde: step 1/1.</text>
</comment>
<name>G5J2M0_CROWT</name>
<evidence type="ECO:0000256" key="4">
    <source>
        <dbReference type="ARBA" id="ARBA00058118"/>
    </source>
</evidence>
<dbReference type="FunFam" id="1.10.3730.10:FF:000001">
    <property type="entry name" value="Pyrroline-5-carboxylate reductase"/>
    <property type="match status" value="1"/>
</dbReference>
<dbReference type="PROSITE" id="PS00521">
    <property type="entry name" value="P5CR"/>
    <property type="match status" value="1"/>
</dbReference>
<dbReference type="UniPathway" id="UPA00098">
    <property type="reaction ID" value="UER00361"/>
</dbReference>
<dbReference type="NCBIfam" id="TIGR00112">
    <property type="entry name" value="proC"/>
    <property type="match status" value="1"/>
</dbReference>
<dbReference type="InterPro" id="IPR000304">
    <property type="entry name" value="Pyrroline-COOH_reductase"/>
</dbReference>
<comment type="catalytic activity">
    <reaction evidence="5">
        <text>L-proline + NAD(+) = (S)-1-pyrroline-5-carboxylate + NADH + 2 H(+)</text>
        <dbReference type="Rhea" id="RHEA:14105"/>
        <dbReference type="ChEBI" id="CHEBI:15378"/>
        <dbReference type="ChEBI" id="CHEBI:17388"/>
        <dbReference type="ChEBI" id="CHEBI:57540"/>
        <dbReference type="ChEBI" id="CHEBI:57945"/>
        <dbReference type="ChEBI" id="CHEBI:60039"/>
        <dbReference type="EC" id="1.5.1.2"/>
    </reaction>
</comment>
<dbReference type="HAMAP" id="MF_01925">
    <property type="entry name" value="P5C_reductase"/>
    <property type="match status" value="1"/>
</dbReference>
<dbReference type="InterPro" id="IPR008927">
    <property type="entry name" value="6-PGluconate_DH-like_C_sf"/>
</dbReference>
<dbReference type="GO" id="GO:0004735">
    <property type="term" value="F:pyrroline-5-carboxylate reductase activity"/>
    <property type="evidence" value="ECO:0007669"/>
    <property type="project" value="UniProtKB-UniRule"/>
</dbReference>
<dbReference type="AlphaFoldDB" id="G5J2M0"/>
<evidence type="ECO:0000313" key="12">
    <source>
        <dbReference type="Proteomes" id="UP000003477"/>
    </source>
</evidence>
<dbReference type="InterPro" id="IPR029036">
    <property type="entry name" value="P5CR_dimer"/>
</dbReference>
<dbReference type="Pfam" id="PF14748">
    <property type="entry name" value="P5CR_dimer"/>
    <property type="match status" value="1"/>
</dbReference>
<evidence type="ECO:0000256" key="3">
    <source>
        <dbReference type="ARBA" id="ARBA00023002"/>
    </source>
</evidence>
<dbReference type="GO" id="GO:0055129">
    <property type="term" value="P:L-proline biosynthetic process"/>
    <property type="evidence" value="ECO:0007669"/>
    <property type="project" value="UniProtKB-UniRule"/>
</dbReference>
<comment type="function">
    <text evidence="4 5">Catalyzes the reduction of 1-pyrroline-5-carboxylate (PCA) to L-proline.</text>
</comment>
<evidence type="ECO:0000256" key="1">
    <source>
        <dbReference type="ARBA" id="ARBA00005525"/>
    </source>
</evidence>
<dbReference type="InterPro" id="IPR053790">
    <property type="entry name" value="P5CR-like_CS"/>
</dbReference>
<dbReference type="Pfam" id="PF03807">
    <property type="entry name" value="F420_oxidored"/>
    <property type="match status" value="1"/>
</dbReference>
<comment type="subcellular location">
    <subcellularLocation>
        <location evidence="5">Cytoplasm</location>
    </subcellularLocation>
</comment>
<evidence type="ECO:0000256" key="2">
    <source>
        <dbReference type="ARBA" id="ARBA00022857"/>
    </source>
</evidence>
<keyword evidence="5" id="KW-0963">Cytoplasm</keyword>
<comment type="catalytic activity">
    <reaction evidence="5 8">
        <text>L-proline + NADP(+) = (S)-1-pyrroline-5-carboxylate + NADPH + 2 H(+)</text>
        <dbReference type="Rhea" id="RHEA:14109"/>
        <dbReference type="ChEBI" id="CHEBI:15378"/>
        <dbReference type="ChEBI" id="CHEBI:17388"/>
        <dbReference type="ChEBI" id="CHEBI:57783"/>
        <dbReference type="ChEBI" id="CHEBI:58349"/>
        <dbReference type="ChEBI" id="CHEBI:60039"/>
        <dbReference type="EC" id="1.5.1.2"/>
    </reaction>
</comment>
<dbReference type="InterPro" id="IPR028939">
    <property type="entry name" value="P5C_Rdtase_cat_N"/>
</dbReference>